<proteinExistence type="inferred from homology"/>
<evidence type="ECO:0000256" key="9">
    <source>
        <dbReference type="SAM" id="MobiDB-lite"/>
    </source>
</evidence>
<dbReference type="PROSITE" id="PS00357">
    <property type="entry name" value="HISTONE_H2B"/>
    <property type="match status" value="1"/>
</dbReference>
<keyword evidence="6 8" id="KW-0539">Nucleus</keyword>
<feature type="domain" description="Core Histone H2A/H2B/H3" evidence="10">
    <location>
        <begin position="113"/>
        <end position="176"/>
    </location>
</feature>
<comment type="subunit">
    <text evidence="8">The nucleosome is a histone octamer containing two molecules each of H2A, H2B, H3 and H4 assembled in one H3-H4 heterotetramer and two H2A-H2B heterodimers. The octamer wraps approximately 147 bp of DNA.</text>
</comment>
<dbReference type="InterPro" id="IPR055333">
    <property type="entry name" value="HISTONE_H2B_site"/>
</dbReference>
<evidence type="ECO:0000256" key="6">
    <source>
        <dbReference type="ARBA" id="ARBA00023242"/>
    </source>
</evidence>
<evidence type="ECO:0000259" key="10">
    <source>
        <dbReference type="Pfam" id="PF00125"/>
    </source>
</evidence>
<evidence type="ECO:0000256" key="7">
    <source>
        <dbReference type="ARBA" id="ARBA00023269"/>
    </source>
</evidence>
<evidence type="ECO:0000256" key="3">
    <source>
        <dbReference type="ARBA" id="ARBA00006846"/>
    </source>
</evidence>
<dbReference type="Pfam" id="PF00125">
    <property type="entry name" value="Histone"/>
    <property type="match status" value="1"/>
</dbReference>
<dbReference type="SUPFAM" id="SSF47113">
    <property type="entry name" value="Histone-fold"/>
    <property type="match status" value="1"/>
</dbReference>
<dbReference type="Gene3D" id="1.10.20.10">
    <property type="entry name" value="Histone, subunit A"/>
    <property type="match status" value="1"/>
</dbReference>
<evidence type="ECO:0000256" key="8">
    <source>
        <dbReference type="RuleBase" id="RU000451"/>
    </source>
</evidence>
<dbReference type="PRINTS" id="PR00621">
    <property type="entry name" value="HISTONEH2B"/>
</dbReference>
<dbReference type="InterPro" id="IPR007125">
    <property type="entry name" value="H2A/H2B/H3"/>
</dbReference>
<comment type="caution">
    <text evidence="11">The sequence shown here is derived from an EMBL/GenBank/DDBJ whole genome shotgun (WGS) entry which is preliminary data.</text>
</comment>
<keyword evidence="7 8" id="KW-0544">Nucleosome core</keyword>
<comment type="similarity">
    <text evidence="3 8">Belongs to the histone H2B family.</text>
</comment>
<evidence type="ECO:0000256" key="1">
    <source>
        <dbReference type="ARBA" id="ARBA00004123"/>
    </source>
</evidence>
<evidence type="ECO:0000256" key="5">
    <source>
        <dbReference type="ARBA" id="ARBA00023125"/>
    </source>
</evidence>
<sequence>MLRCSAVVGDVRGKPPLHMSVVSSGQRSPGGAKGAPRRVRLKRDAPVPLFLSSNLSKFKGRKGRKTLKSKHKKDEKKEQAKKRSVSKGKTGSKGPPIAGTGLRTKKRKHAPHYSGYLFKVLKQVHPEVGISKRGMNIMNSFMNDIFDRIATESTKLLRMMSRRTLSGREVQTSVRLLLPGELAKHAVSEGTKAPKKPADTDFTEFAHGVWELPVSDVKKHPALRAAEFVERGLGLIVEEELQPGEELLRVPEEMLLNIYTALQSEHFGSAAKKLLQSGLHVETVTMLFALTEKRRGTDSKWKELLARAPELTEDLLPLSWPIEAVEALSAELAALVQEMLL</sequence>
<dbReference type="Gene3D" id="3.90.1410.10">
    <property type="entry name" value="set domain protein methyltransferase, domain 1"/>
    <property type="match status" value="1"/>
</dbReference>
<dbReference type="InterPro" id="IPR000558">
    <property type="entry name" value="Histone_H2B"/>
</dbReference>
<accession>A0ABP0HEB5</accession>
<dbReference type="SUPFAM" id="SSF82199">
    <property type="entry name" value="SET domain"/>
    <property type="match status" value="1"/>
</dbReference>
<reference evidence="11 12" key="1">
    <citation type="submission" date="2024-02" db="EMBL/GenBank/DDBJ databases">
        <authorList>
            <person name="Chen Y."/>
            <person name="Shah S."/>
            <person name="Dougan E. K."/>
            <person name="Thang M."/>
            <person name="Chan C."/>
        </authorList>
    </citation>
    <scope>NUCLEOTIDE SEQUENCE [LARGE SCALE GENOMIC DNA]</scope>
</reference>
<evidence type="ECO:0000313" key="12">
    <source>
        <dbReference type="Proteomes" id="UP001642464"/>
    </source>
</evidence>
<dbReference type="EMBL" id="CAXAMM010000703">
    <property type="protein sequence ID" value="CAK8988559.1"/>
    <property type="molecule type" value="Genomic_DNA"/>
</dbReference>
<evidence type="ECO:0000256" key="4">
    <source>
        <dbReference type="ARBA" id="ARBA00022454"/>
    </source>
</evidence>
<gene>
    <name evidence="11" type="ORF">SCF082_LOCUS1444</name>
</gene>
<name>A0ABP0HEB5_9DINO</name>
<comment type="subcellular location">
    <subcellularLocation>
        <location evidence="2">Chromosome</location>
    </subcellularLocation>
    <subcellularLocation>
        <location evidence="1 8">Nucleus</location>
    </subcellularLocation>
</comment>
<evidence type="ECO:0000313" key="11">
    <source>
        <dbReference type="EMBL" id="CAK8988559.1"/>
    </source>
</evidence>
<dbReference type="PANTHER" id="PTHR23428">
    <property type="entry name" value="HISTONE H2B"/>
    <property type="match status" value="1"/>
</dbReference>
<feature type="region of interest" description="Disordered" evidence="9">
    <location>
        <begin position="1"/>
        <end position="108"/>
    </location>
</feature>
<dbReference type="CDD" id="cd22910">
    <property type="entry name" value="HFD_H2B"/>
    <property type="match status" value="1"/>
</dbReference>
<keyword evidence="5 8" id="KW-0238">DNA-binding</keyword>
<evidence type="ECO:0000256" key="2">
    <source>
        <dbReference type="ARBA" id="ARBA00004286"/>
    </source>
</evidence>
<dbReference type="InterPro" id="IPR009072">
    <property type="entry name" value="Histone-fold"/>
</dbReference>
<feature type="compositionally biased region" description="Basic residues" evidence="9">
    <location>
        <begin position="58"/>
        <end position="86"/>
    </location>
</feature>
<keyword evidence="4 8" id="KW-0158">Chromosome</keyword>
<organism evidence="11 12">
    <name type="scientific">Durusdinium trenchii</name>
    <dbReference type="NCBI Taxonomy" id="1381693"/>
    <lineage>
        <taxon>Eukaryota</taxon>
        <taxon>Sar</taxon>
        <taxon>Alveolata</taxon>
        <taxon>Dinophyceae</taxon>
        <taxon>Suessiales</taxon>
        <taxon>Symbiodiniaceae</taxon>
        <taxon>Durusdinium</taxon>
    </lineage>
</organism>
<dbReference type="Proteomes" id="UP001642464">
    <property type="component" value="Unassembled WGS sequence"/>
</dbReference>
<dbReference type="InterPro" id="IPR046341">
    <property type="entry name" value="SET_dom_sf"/>
</dbReference>
<protein>
    <recommendedName>
        <fullName evidence="8">Histone H2B</fullName>
    </recommendedName>
</protein>
<keyword evidence="12" id="KW-1185">Reference proteome</keyword>
<dbReference type="SMART" id="SM00427">
    <property type="entry name" value="H2B"/>
    <property type="match status" value="1"/>
</dbReference>